<dbReference type="Pfam" id="PF01451">
    <property type="entry name" value="LMWPc"/>
    <property type="match status" value="1"/>
</dbReference>
<keyword evidence="4" id="KW-1185">Reference proteome</keyword>
<evidence type="ECO:0000256" key="1">
    <source>
        <dbReference type="ARBA" id="ARBA00022849"/>
    </source>
</evidence>
<proteinExistence type="predicted"/>
<dbReference type="SUPFAM" id="SSF52788">
    <property type="entry name" value="Phosphotyrosine protein phosphatases I"/>
    <property type="match status" value="1"/>
</dbReference>
<name>A0A7W7YD15_9BACT</name>
<accession>A0A7W7YD15</accession>
<keyword evidence="1" id="KW-0059">Arsenical resistance</keyword>
<dbReference type="PANTHER" id="PTHR43428">
    <property type="entry name" value="ARSENATE REDUCTASE"/>
    <property type="match status" value="1"/>
</dbReference>
<keyword evidence="3" id="KW-0560">Oxidoreductase</keyword>
<dbReference type="AlphaFoldDB" id="A0A7W7YD15"/>
<dbReference type="Proteomes" id="UP000590740">
    <property type="component" value="Unassembled WGS sequence"/>
</dbReference>
<evidence type="ECO:0000313" key="3">
    <source>
        <dbReference type="EMBL" id="MBB5033938.1"/>
    </source>
</evidence>
<gene>
    <name evidence="3" type="ORF">HNQ65_003528</name>
</gene>
<dbReference type="RefSeq" id="WP_184341231.1">
    <property type="nucleotide sequence ID" value="NZ_JACHIG010000007.1"/>
</dbReference>
<evidence type="ECO:0000313" key="4">
    <source>
        <dbReference type="Proteomes" id="UP000590740"/>
    </source>
</evidence>
<dbReference type="EC" id="1.20.4.1" evidence="3"/>
<reference evidence="3 4" key="1">
    <citation type="submission" date="2020-08" db="EMBL/GenBank/DDBJ databases">
        <title>Genomic Encyclopedia of Type Strains, Phase IV (KMG-IV): sequencing the most valuable type-strain genomes for metagenomic binning, comparative biology and taxonomic classification.</title>
        <authorList>
            <person name="Goeker M."/>
        </authorList>
    </citation>
    <scope>NUCLEOTIDE SEQUENCE [LARGE SCALE GENOMIC DNA]</scope>
    <source>
        <strain evidence="3 4">DSM 12252</strain>
    </source>
</reference>
<organism evidence="3 4">
    <name type="scientific">Prosthecobacter vanneervenii</name>
    <dbReference type="NCBI Taxonomy" id="48466"/>
    <lineage>
        <taxon>Bacteria</taxon>
        <taxon>Pseudomonadati</taxon>
        <taxon>Verrucomicrobiota</taxon>
        <taxon>Verrucomicrobiia</taxon>
        <taxon>Verrucomicrobiales</taxon>
        <taxon>Verrucomicrobiaceae</taxon>
        <taxon>Prosthecobacter</taxon>
    </lineage>
</organism>
<protein>
    <submittedName>
        <fullName evidence="3">Arsenate reductase</fullName>
        <ecNumber evidence="3">1.20.4.1</ecNumber>
    </submittedName>
</protein>
<dbReference type="GO" id="GO:0046685">
    <property type="term" value="P:response to arsenic-containing substance"/>
    <property type="evidence" value="ECO:0007669"/>
    <property type="project" value="UniProtKB-KW"/>
</dbReference>
<dbReference type="SMART" id="SM00226">
    <property type="entry name" value="LMWPc"/>
    <property type="match status" value="1"/>
</dbReference>
<dbReference type="InterPro" id="IPR036196">
    <property type="entry name" value="Ptyr_pPase_sf"/>
</dbReference>
<dbReference type="EMBL" id="JACHIG010000007">
    <property type="protein sequence ID" value="MBB5033938.1"/>
    <property type="molecule type" value="Genomic_DNA"/>
</dbReference>
<evidence type="ECO:0000259" key="2">
    <source>
        <dbReference type="SMART" id="SM00226"/>
    </source>
</evidence>
<dbReference type="PANTHER" id="PTHR43428:SF1">
    <property type="entry name" value="ARSENATE REDUCTASE"/>
    <property type="match status" value="1"/>
</dbReference>
<dbReference type="GO" id="GO:0008794">
    <property type="term" value="F:arsenate reductase (glutaredoxin) activity"/>
    <property type="evidence" value="ECO:0007669"/>
    <property type="project" value="UniProtKB-EC"/>
</dbReference>
<comment type="caution">
    <text evidence="3">The sequence shown here is derived from an EMBL/GenBank/DDBJ whole genome shotgun (WGS) entry which is preliminary data.</text>
</comment>
<dbReference type="Gene3D" id="3.40.50.2300">
    <property type="match status" value="1"/>
</dbReference>
<dbReference type="CDD" id="cd16345">
    <property type="entry name" value="LMWP_ArsC"/>
    <property type="match status" value="1"/>
</dbReference>
<sequence>MNKPTILILCTGNSCRSHLAEGILRRALGDLCHVASAGSKPAGYVHPLGIKAMAEIGIDISGHHSKHLSEFLNQDIETVITVCGNADQACPMFPGQVNRHHWGFDDPAHATGTEEEQMQVFRRVRDEIREVFESYASGRKNQAALAAVVTPLAAQAYSDGHQDEFKAKG</sequence>
<dbReference type="InterPro" id="IPR023485">
    <property type="entry name" value="Ptyr_pPase"/>
</dbReference>
<feature type="domain" description="Phosphotyrosine protein phosphatase I" evidence="2">
    <location>
        <begin position="4"/>
        <end position="138"/>
    </location>
</feature>